<evidence type="ECO:0000256" key="5">
    <source>
        <dbReference type="ARBA" id="ARBA00022927"/>
    </source>
</evidence>
<dbReference type="InterPro" id="IPR028055">
    <property type="entry name" value="YidC/Oxa/ALB_C"/>
</dbReference>
<accession>A0A8J6M7L6</accession>
<dbReference type="InterPro" id="IPR001708">
    <property type="entry name" value="YidC/ALB3/OXA1/COX18"/>
</dbReference>
<evidence type="ECO:0000256" key="6">
    <source>
        <dbReference type="ARBA" id="ARBA00022989"/>
    </source>
</evidence>
<comment type="subcellular location">
    <subcellularLocation>
        <location evidence="1">Cell membrane</location>
        <topology evidence="1">Multi-pass membrane protein</topology>
    </subcellularLocation>
    <subcellularLocation>
        <location evidence="9">Membrane</location>
        <topology evidence="9">Multi-pass membrane protein</topology>
    </subcellularLocation>
</comment>
<dbReference type="NCBIfam" id="TIGR03592">
    <property type="entry name" value="yidC_oxa1_cterm"/>
    <property type="match status" value="1"/>
</dbReference>
<keyword evidence="7 11" id="KW-0472">Membrane</keyword>
<comment type="similarity">
    <text evidence="9">Belongs to the OXA1/ALB3/YidC family.</text>
</comment>
<feature type="transmembrane region" description="Helical" evidence="11">
    <location>
        <begin position="215"/>
        <end position="238"/>
    </location>
</feature>
<evidence type="ECO:0000256" key="1">
    <source>
        <dbReference type="ARBA" id="ARBA00004651"/>
    </source>
</evidence>
<feature type="compositionally biased region" description="Basic and acidic residues" evidence="10">
    <location>
        <begin position="314"/>
        <end position="344"/>
    </location>
</feature>
<keyword evidence="6 11" id="KW-1133">Transmembrane helix</keyword>
<feature type="region of interest" description="Disordered" evidence="10">
    <location>
        <begin position="405"/>
        <end position="495"/>
    </location>
</feature>
<dbReference type="PANTHER" id="PTHR12428:SF65">
    <property type="entry name" value="CYTOCHROME C OXIDASE ASSEMBLY PROTEIN COX18, MITOCHONDRIAL"/>
    <property type="match status" value="1"/>
</dbReference>
<evidence type="ECO:0000256" key="8">
    <source>
        <dbReference type="ARBA" id="ARBA00023186"/>
    </source>
</evidence>
<keyword evidence="14" id="KW-1185">Reference proteome</keyword>
<feature type="compositionally biased region" description="Low complexity" evidence="10">
    <location>
        <begin position="418"/>
        <end position="442"/>
    </location>
</feature>
<dbReference type="CDD" id="cd20070">
    <property type="entry name" value="5TM_YidC_Alb3"/>
    <property type="match status" value="1"/>
</dbReference>
<evidence type="ECO:0000256" key="10">
    <source>
        <dbReference type="SAM" id="MobiDB-lite"/>
    </source>
</evidence>
<feature type="transmembrane region" description="Helical" evidence="11">
    <location>
        <begin position="89"/>
        <end position="109"/>
    </location>
</feature>
<keyword evidence="2" id="KW-0813">Transport</keyword>
<feature type="domain" description="Membrane insertase YidC/Oxa/ALB C-terminal" evidence="12">
    <location>
        <begin position="23"/>
        <end position="297"/>
    </location>
</feature>
<dbReference type="GO" id="GO:0051205">
    <property type="term" value="P:protein insertion into membrane"/>
    <property type="evidence" value="ECO:0007669"/>
    <property type="project" value="TreeGrafter"/>
</dbReference>
<organism evidence="13 14">
    <name type="scientific">Flintibacter hominis</name>
    <dbReference type="NCBI Taxonomy" id="2763048"/>
    <lineage>
        <taxon>Bacteria</taxon>
        <taxon>Bacillati</taxon>
        <taxon>Bacillota</taxon>
        <taxon>Clostridia</taxon>
        <taxon>Eubacteriales</taxon>
        <taxon>Flintibacter</taxon>
    </lineage>
</organism>
<evidence type="ECO:0000256" key="7">
    <source>
        <dbReference type="ARBA" id="ARBA00023136"/>
    </source>
</evidence>
<dbReference type="Proteomes" id="UP000628736">
    <property type="component" value="Unassembled WGS sequence"/>
</dbReference>
<dbReference type="AlphaFoldDB" id="A0A8J6M7L6"/>
<evidence type="ECO:0000256" key="4">
    <source>
        <dbReference type="ARBA" id="ARBA00022692"/>
    </source>
</evidence>
<evidence type="ECO:0000256" key="9">
    <source>
        <dbReference type="RuleBase" id="RU003945"/>
    </source>
</evidence>
<sequence>MVGIILKPFAWLLLTFYNIFNSYGLALILFAIVIKLILFPVSLKSKKSMIQMNLLSGKMQQLQKQYGKDRERYNLEVQKLYEREKVNPMGGCLWSLIPMIVLIALYGIIREPITYFMNLSMDQIKEVAQLLNWDTVAVTQGWVTQAMMDKAGGVFENGAYNQLYLLSLINDSNLASLQAALGEAGSGLFVMNFQFLGLDLSLIPTWKFWTGGLKWSSIGLFLLPLVSTGVSFLSMKVSMATNKMNTKTQNAQMDQTNKIMMWMMPLMSLWIGFTVPAGLSVYWVAQYFVTMAQEVICGRMLKKDYEAARLAAEERERQEKEEEKRRKEEARLERARRIEEEKQNKGKKKSGQKKKKDEEPDQEGVNKEDSREGIRAYARGRAYIPGRFGGVTPYQDPNILIRAQMEAQAAAKGKKKGQPAPESQAEQPAAPVQTEQPAAEAPAQEELDVQSAQAVEEHMPSAAEVTEEAETQEIEVEVEEIEVEVPDEDEKKEGI</sequence>
<feature type="compositionally biased region" description="Basic residues" evidence="10">
    <location>
        <begin position="345"/>
        <end position="354"/>
    </location>
</feature>
<evidence type="ECO:0000313" key="14">
    <source>
        <dbReference type="Proteomes" id="UP000628736"/>
    </source>
</evidence>
<dbReference type="InterPro" id="IPR047196">
    <property type="entry name" value="YidC_ALB_C"/>
</dbReference>
<feature type="region of interest" description="Disordered" evidence="10">
    <location>
        <begin position="314"/>
        <end position="373"/>
    </location>
</feature>
<dbReference type="GO" id="GO:0005886">
    <property type="term" value="C:plasma membrane"/>
    <property type="evidence" value="ECO:0007669"/>
    <property type="project" value="UniProtKB-SubCell"/>
</dbReference>
<name>A0A8J6M7L6_9FIRM</name>
<dbReference type="Pfam" id="PF02096">
    <property type="entry name" value="60KD_IMP"/>
    <property type="match status" value="1"/>
</dbReference>
<keyword evidence="3" id="KW-1003">Cell membrane</keyword>
<evidence type="ECO:0000256" key="2">
    <source>
        <dbReference type="ARBA" id="ARBA00022448"/>
    </source>
</evidence>
<dbReference type="PANTHER" id="PTHR12428">
    <property type="entry name" value="OXA1"/>
    <property type="match status" value="1"/>
</dbReference>
<evidence type="ECO:0000256" key="11">
    <source>
        <dbReference type="SAM" id="Phobius"/>
    </source>
</evidence>
<gene>
    <name evidence="13" type="ORF">H8S11_11390</name>
</gene>
<reference evidence="13" key="1">
    <citation type="submission" date="2020-08" db="EMBL/GenBank/DDBJ databases">
        <title>Genome public.</title>
        <authorList>
            <person name="Liu C."/>
            <person name="Sun Q."/>
        </authorList>
    </citation>
    <scope>NUCLEOTIDE SEQUENCE</scope>
    <source>
        <strain evidence="13">NSJ-23</strain>
    </source>
</reference>
<keyword evidence="8" id="KW-0143">Chaperone</keyword>
<proteinExistence type="inferred from homology"/>
<keyword evidence="5" id="KW-0653">Protein transport</keyword>
<evidence type="ECO:0000313" key="13">
    <source>
        <dbReference type="EMBL" id="MBC5723413.1"/>
    </source>
</evidence>
<keyword evidence="4 9" id="KW-0812">Transmembrane</keyword>
<comment type="caution">
    <text evidence="13">The sequence shown here is derived from an EMBL/GenBank/DDBJ whole genome shotgun (WGS) entry which is preliminary data.</text>
</comment>
<feature type="compositionally biased region" description="Basic and acidic residues" evidence="10">
    <location>
        <begin position="364"/>
        <end position="373"/>
    </location>
</feature>
<dbReference type="GO" id="GO:0015031">
    <property type="term" value="P:protein transport"/>
    <property type="evidence" value="ECO:0007669"/>
    <property type="project" value="UniProtKB-KW"/>
</dbReference>
<feature type="compositionally biased region" description="Acidic residues" evidence="10">
    <location>
        <begin position="465"/>
        <end position="488"/>
    </location>
</feature>
<feature type="transmembrane region" description="Helical" evidence="11">
    <location>
        <begin position="20"/>
        <end position="43"/>
    </location>
</feature>
<dbReference type="GO" id="GO:0032977">
    <property type="term" value="F:membrane insertase activity"/>
    <property type="evidence" value="ECO:0007669"/>
    <property type="project" value="InterPro"/>
</dbReference>
<evidence type="ECO:0000256" key="3">
    <source>
        <dbReference type="ARBA" id="ARBA00022475"/>
    </source>
</evidence>
<dbReference type="EMBL" id="JACOPO010000008">
    <property type="protein sequence ID" value="MBC5723413.1"/>
    <property type="molecule type" value="Genomic_DNA"/>
</dbReference>
<feature type="transmembrane region" description="Helical" evidence="11">
    <location>
        <begin position="259"/>
        <end position="285"/>
    </location>
</feature>
<evidence type="ECO:0000259" key="12">
    <source>
        <dbReference type="Pfam" id="PF02096"/>
    </source>
</evidence>
<protein>
    <submittedName>
        <fullName evidence="13">YidC/Oxa1 family membrane protein insertase</fullName>
    </submittedName>
</protein>